<evidence type="ECO:0000313" key="6">
    <source>
        <dbReference type="EMBL" id="KAK9902580.1"/>
    </source>
</evidence>
<keyword evidence="3" id="KW-0808">Transferase</keyword>
<evidence type="ECO:0000256" key="3">
    <source>
        <dbReference type="ARBA" id="ARBA00022679"/>
    </source>
</evidence>
<dbReference type="PANTHER" id="PTHR31311:SF17">
    <property type="entry name" value="GALACTOSYL TRANSFERASE GMA12_MNN10 FAMILY PROTEIN"/>
    <property type="match status" value="1"/>
</dbReference>
<keyword evidence="5" id="KW-0333">Golgi apparatus</keyword>
<dbReference type="GO" id="GO:0005802">
    <property type="term" value="C:trans-Golgi network"/>
    <property type="evidence" value="ECO:0007669"/>
    <property type="project" value="TreeGrafter"/>
</dbReference>
<dbReference type="GO" id="GO:0005768">
    <property type="term" value="C:endosome"/>
    <property type="evidence" value="ECO:0007669"/>
    <property type="project" value="TreeGrafter"/>
</dbReference>
<accession>A0AAW1VJW3</accession>
<keyword evidence="4" id="KW-0735">Signal-anchor</keyword>
<sequence length="181" mass="21303">MDLIEEWALMGPQTQNFEKWGKTLTSVFKDKPFPLPDYQSALIYLLFTDKKRWGDKTYLESEYYLNSYWEATVKMYDNLTGSYTEMEMNDKVLRTRHAEKVKGLEAWESKKYRKGRERGPFVTHFTGCQPCNGEHNPQYKGETCWNEMKRALNFADNQVLRNFGFVHPDLSSSDVSNLPKL</sequence>
<evidence type="ECO:0000256" key="5">
    <source>
        <dbReference type="ARBA" id="ARBA00023034"/>
    </source>
</evidence>
<gene>
    <name evidence="6" type="ORF">M0R45_001515</name>
</gene>
<dbReference type="InterPro" id="IPR008630">
    <property type="entry name" value="Glyco_trans_34"/>
</dbReference>
<dbReference type="GO" id="GO:0008378">
    <property type="term" value="F:galactosyltransferase activity"/>
    <property type="evidence" value="ECO:0007669"/>
    <property type="project" value="TreeGrafter"/>
</dbReference>
<dbReference type="AlphaFoldDB" id="A0AAW1VJW3"/>
<dbReference type="GO" id="GO:0000139">
    <property type="term" value="C:Golgi membrane"/>
    <property type="evidence" value="ECO:0007669"/>
    <property type="project" value="UniProtKB-SubCell"/>
</dbReference>
<evidence type="ECO:0000256" key="2">
    <source>
        <dbReference type="ARBA" id="ARBA00022676"/>
    </source>
</evidence>
<organism evidence="6 7">
    <name type="scientific">Rubus argutus</name>
    <name type="common">Southern blackberry</name>
    <dbReference type="NCBI Taxonomy" id="59490"/>
    <lineage>
        <taxon>Eukaryota</taxon>
        <taxon>Viridiplantae</taxon>
        <taxon>Streptophyta</taxon>
        <taxon>Embryophyta</taxon>
        <taxon>Tracheophyta</taxon>
        <taxon>Spermatophyta</taxon>
        <taxon>Magnoliopsida</taxon>
        <taxon>eudicotyledons</taxon>
        <taxon>Gunneridae</taxon>
        <taxon>Pentapetalae</taxon>
        <taxon>rosids</taxon>
        <taxon>fabids</taxon>
        <taxon>Rosales</taxon>
        <taxon>Rosaceae</taxon>
        <taxon>Rosoideae</taxon>
        <taxon>Rosoideae incertae sedis</taxon>
        <taxon>Rubus</taxon>
    </lineage>
</organism>
<comment type="caution">
    <text evidence="6">The sequence shown here is derived from an EMBL/GenBank/DDBJ whole genome shotgun (WGS) entry which is preliminary data.</text>
</comment>
<dbReference type="EMBL" id="JBEDUW010000249">
    <property type="protein sequence ID" value="KAK9902580.1"/>
    <property type="molecule type" value="Genomic_DNA"/>
</dbReference>
<dbReference type="Proteomes" id="UP001457282">
    <property type="component" value="Unassembled WGS sequence"/>
</dbReference>
<name>A0AAW1VJW3_RUBAR</name>
<reference evidence="6 7" key="1">
    <citation type="journal article" date="2023" name="G3 (Bethesda)">
        <title>A chromosome-length genome assembly and annotation of blackberry (Rubus argutus, cv. 'Hillquist').</title>
        <authorList>
            <person name="Bruna T."/>
            <person name="Aryal R."/>
            <person name="Dudchenko O."/>
            <person name="Sargent D.J."/>
            <person name="Mead D."/>
            <person name="Buti M."/>
            <person name="Cavallini A."/>
            <person name="Hytonen T."/>
            <person name="Andres J."/>
            <person name="Pham M."/>
            <person name="Weisz D."/>
            <person name="Mascagni F."/>
            <person name="Usai G."/>
            <person name="Natali L."/>
            <person name="Bassil N."/>
            <person name="Fernandez G.E."/>
            <person name="Lomsadze A."/>
            <person name="Armour M."/>
            <person name="Olukolu B."/>
            <person name="Poorten T."/>
            <person name="Britton C."/>
            <person name="Davik J."/>
            <person name="Ashrafi H."/>
            <person name="Aiden E.L."/>
            <person name="Borodovsky M."/>
            <person name="Worthington M."/>
        </authorList>
    </citation>
    <scope>NUCLEOTIDE SEQUENCE [LARGE SCALE GENOMIC DNA]</scope>
    <source>
        <strain evidence="6">PI 553951</strain>
    </source>
</reference>
<keyword evidence="4" id="KW-0812">Transmembrane</keyword>
<protein>
    <submittedName>
        <fullName evidence="6">Uncharacterized protein</fullName>
    </submittedName>
</protein>
<proteinExistence type="predicted"/>
<evidence type="ECO:0000256" key="1">
    <source>
        <dbReference type="ARBA" id="ARBA00004323"/>
    </source>
</evidence>
<comment type="subcellular location">
    <subcellularLocation>
        <location evidence="1">Golgi apparatus membrane</location>
        <topology evidence="1">Single-pass type II membrane protein</topology>
    </subcellularLocation>
</comment>
<dbReference type="Pfam" id="PF05637">
    <property type="entry name" value="Glyco_transf_34"/>
    <property type="match status" value="1"/>
</dbReference>
<evidence type="ECO:0000256" key="4">
    <source>
        <dbReference type="ARBA" id="ARBA00022968"/>
    </source>
</evidence>
<dbReference type="PANTHER" id="PTHR31311">
    <property type="entry name" value="XYLOGLUCAN 6-XYLOSYLTRANSFERASE 5-RELATED-RELATED"/>
    <property type="match status" value="1"/>
</dbReference>
<keyword evidence="2" id="KW-0328">Glycosyltransferase</keyword>
<evidence type="ECO:0000313" key="7">
    <source>
        <dbReference type="Proteomes" id="UP001457282"/>
    </source>
</evidence>
<keyword evidence="7" id="KW-1185">Reference proteome</keyword>